<comment type="caution">
    <text evidence="3">The sequence shown here is derived from an EMBL/GenBank/DDBJ whole genome shotgun (WGS) entry which is preliminary data.</text>
</comment>
<dbReference type="EMBL" id="JAFLCK010000002">
    <property type="protein sequence ID" value="MBN8659215.1"/>
    <property type="molecule type" value="Genomic_DNA"/>
</dbReference>
<dbReference type="Gene3D" id="3.40.50.2000">
    <property type="entry name" value="Glycogen Phosphorylase B"/>
    <property type="match status" value="2"/>
</dbReference>
<evidence type="ECO:0000313" key="4">
    <source>
        <dbReference type="Proteomes" id="UP000664277"/>
    </source>
</evidence>
<reference evidence="3" key="1">
    <citation type="submission" date="2021-02" db="EMBL/GenBank/DDBJ databases">
        <title>Genome-Resolved Metagenomics of a Microbial Community Performing Photosynthetic Biological Nutrient Removal.</title>
        <authorList>
            <person name="Mcdaniel E.A."/>
        </authorList>
    </citation>
    <scope>NUCLEOTIDE SEQUENCE</scope>
    <source>
        <strain evidence="3">UWPOB_OBS1</strain>
    </source>
</reference>
<dbReference type="InterPro" id="IPR028098">
    <property type="entry name" value="Glyco_trans_4-like_N"/>
</dbReference>
<dbReference type="Pfam" id="PF00534">
    <property type="entry name" value="Glycos_transf_1"/>
    <property type="match status" value="1"/>
</dbReference>
<feature type="domain" description="Glycosyltransferase subfamily 4-like N-terminal" evidence="2">
    <location>
        <begin position="17"/>
        <end position="190"/>
    </location>
</feature>
<proteinExistence type="predicted"/>
<evidence type="ECO:0000259" key="1">
    <source>
        <dbReference type="Pfam" id="PF00534"/>
    </source>
</evidence>
<gene>
    <name evidence="3" type="ORF">J0M35_02550</name>
</gene>
<protein>
    <submittedName>
        <fullName evidence="3">Glycosyltransferase family 4 protein</fullName>
    </submittedName>
</protein>
<dbReference type="PANTHER" id="PTHR45947:SF3">
    <property type="entry name" value="SULFOQUINOVOSYL TRANSFERASE SQD2"/>
    <property type="match status" value="1"/>
</dbReference>
<sequence length="415" mass="46647">MPNRVLMLSWEYPPRIIGGLARVVWALSRELVLSGVEVHVVTADHPGQAEHEVVDGVHIHRVKTQTDTTPDFLSWVNRFNFGLLQYAIKLHQQAPFDIIHAHDWMVTDAAWVLKSGFGLPLVATMHATEAGRMHGIHSDLQRYIHQMEWRLTFEAWEVIVNSHAMNGELQTLFGLPPNKIAVVPNGTDPSVFDFECDVRPIRGRFVSEHQQIVLYVGRMVREKGVHVLLEAVPRVISERPGTQFLFVGTGYYLDDLKRQAEALGVSHHTHFLGYVGDEELKHLYKAADAVCIPSLYEPFGIVALEGMAAQVPVVTSDVGGLKDFVENMETGVTTYAGDAGSLAWGLLQVLRNPELADKLRETAYDKVQHIYNWKVIARRTREVYQKVLNESEMVKAERSVMVSDKEKTASSGKGR</sequence>
<evidence type="ECO:0000313" key="3">
    <source>
        <dbReference type="EMBL" id="MBN8659215.1"/>
    </source>
</evidence>
<name>A0A8J7TJY5_9BACT</name>
<dbReference type="InterPro" id="IPR001296">
    <property type="entry name" value="Glyco_trans_1"/>
</dbReference>
<dbReference type="Proteomes" id="UP000664277">
    <property type="component" value="Unassembled WGS sequence"/>
</dbReference>
<dbReference type="Pfam" id="PF13439">
    <property type="entry name" value="Glyco_transf_4"/>
    <property type="match status" value="1"/>
</dbReference>
<dbReference type="SUPFAM" id="SSF53756">
    <property type="entry name" value="UDP-Glycosyltransferase/glycogen phosphorylase"/>
    <property type="match status" value="1"/>
</dbReference>
<feature type="domain" description="Glycosyl transferase family 1" evidence="1">
    <location>
        <begin position="208"/>
        <end position="365"/>
    </location>
</feature>
<dbReference type="InterPro" id="IPR050194">
    <property type="entry name" value="Glycosyltransferase_grp1"/>
</dbReference>
<organism evidence="3 4">
    <name type="scientific">Candidatus Obscuribacter phosphatis</name>
    <dbReference type="NCBI Taxonomy" id="1906157"/>
    <lineage>
        <taxon>Bacteria</taxon>
        <taxon>Bacillati</taxon>
        <taxon>Candidatus Melainabacteria</taxon>
        <taxon>Candidatus Obscuribacterales</taxon>
        <taxon>Candidatus Obscuribacteraceae</taxon>
        <taxon>Candidatus Obscuribacter</taxon>
    </lineage>
</organism>
<dbReference type="GO" id="GO:0016757">
    <property type="term" value="F:glycosyltransferase activity"/>
    <property type="evidence" value="ECO:0007669"/>
    <property type="project" value="InterPro"/>
</dbReference>
<dbReference type="PANTHER" id="PTHR45947">
    <property type="entry name" value="SULFOQUINOVOSYL TRANSFERASE SQD2"/>
    <property type="match status" value="1"/>
</dbReference>
<dbReference type="AlphaFoldDB" id="A0A8J7TJY5"/>
<accession>A0A8J7TJY5</accession>
<evidence type="ECO:0000259" key="2">
    <source>
        <dbReference type="Pfam" id="PF13439"/>
    </source>
</evidence>
<dbReference type="CDD" id="cd03801">
    <property type="entry name" value="GT4_PimA-like"/>
    <property type="match status" value="1"/>
</dbReference>